<evidence type="ECO:0000256" key="1">
    <source>
        <dbReference type="SAM" id="MobiDB-lite"/>
    </source>
</evidence>
<dbReference type="EMBL" id="VIEB01001045">
    <property type="protein sequence ID" value="TQD76196.1"/>
    <property type="molecule type" value="Genomic_DNA"/>
</dbReference>
<feature type="compositionally biased region" description="Basic and acidic residues" evidence="1">
    <location>
        <begin position="1"/>
        <end position="16"/>
    </location>
</feature>
<accession>A0A540KPQ5</accession>
<protein>
    <submittedName>
        <fullName evidence="2">Uncharacterized protein</fullName>
    </submittedName>
</protein>
<evidence type="ECO:0000313" key="2">
    <source>
        <dbReference type="EMBL" id="TQD76196.1"/>
    </source>
</evidence>
<evidence type="ECO:0000313" key="3">
    <source>
        <dbReference type="Proteomes" id="UP000315295"/>
    </source>
</evidence>
<sequence>MEESRNGSKDRSKGGSDDDDLGQGELYSPAYSINVRNNKANLDANVGQGELYSPSHAIIVSNNKANQEPSLLLPSSMGLAVAADHISARHFLESVVKDVTGAAHGITKDALHRVRTHLVDILPSLSPETANKMVDEAEREANNIGGGPGREDERKNEEGRQRSGHADEEAQLRGDGADEGVVVEVDDVEGGDGAAEGEVGEGDGEKALKSRQSGLKFGFQHI</sequence>
<feature type="region of interest" description="Disordered" evidence="1">
    <location>
        <begin position="1"/>
        <end position="23"/>
    </location>
</feature>
<keyword evidence="3" id="KW-1185">Reference proteome</keyword>
<proteinExistence type="predicted"/>
<feature type="compositionally biased region" description="Basic and acidic residues" evidence="1">
    <location>
        <begin position="149"/>
        <end position="176"/>
    </location>
</feature>
<reference evidence="2 3" key="1">
    <citation type="journal article" date="2019" name="G3 (Bethesda)">
        <title>Sequencing of a Wild Apple (Malus baccata) Genome Unravels the Differences Between Cultivated and Wild Apple Species Regarding Disease Resistance and Cold Tolerance.</title>
        <authorList>
            <person name="Chen X."/>
        </authorList>
    </citation>
    <scope>NUCLEOTIDE SEQUENCE [LARGE SCALE GENOMIC DNA]</scope>
    <source>
        <strain evidence="3">cv. Shandingzi</strain>
        <tissue evidence="2">Leaves</tissue>
    </source>
</reference>
<gene>
    <name evidence="2" type="ORF">C1H46_038281</name>
</gene>
<dbReference type="Proteomes" id="UP000315295">
    <property type="component" value="Unassembled WGS sequence"/>
</dbReference>
<comment type="caution">
    <text evidence="2">The sequence shown here is derived from an EMBL/GenBank/DDBJ whole genome shotgun (WGS) entry which is preliminary data.</text>
</comment>
<dbReference type="AlphaFoldDB" id="A0A540KPQ5"/>
<name>A0A540KPQ5_MALBA</name>
<organism evidence="2 3">
    <name type="scientific">Malus baccata</name>
    <name type="common">Siberian crab apple</name>
    <name type="synonym">Pyrus baccata</name>
    <dbReference type="NCBI Taxonomy" id="106549"/>
    <lineage>
        <taxon>Eukaryota</taxon>
        <taxon>Viridiplantae</taxon>
        <taxon>Streptophyta</taxon>
        <taxon>Embryophyta</taxon>
        <taxon>Tracheophyta</taxon>
        <taxon>Spermatophyta</taxon>
        <taxon>Magnoliopsida</taxon>
        <taxon>eudicotyledons</taxon>
        <taxon>Gunneridae</taxon>
        <taxon>Pentapetalae</taxon>
        <taxon>rosids</taxon>
        <taxon>fabids</taxon>
        <taxon>Rosales</taxon>
        <taxon>Rosaceae</taxon>
        <taxon>Amygdaloideae</taxon>
        <taxon>Maleae</taxon>
        <taxon>Malus</taxon>
    </lineage>
</organism>
<feature type="region of interest" description="Disordered" evidence="1">
    <location>
        <begin position="140"/>
        <end position="222"/>
    </location>
</feature>